<evidence type="ECO:0000256" key="1">
    <source>
        <dbReference type="SAM" id="Phobius"/>
    </source>
</evidence>
<dbReference type="EMBL" id="JAHHGZ010000008">
    <property type="protein sequence ID" value="MBW4667567.1"/>
    <property type="molecule type" value="Genomic_DNA"/>
</dbReference>
<comment type="caution">
    <text evidence="2">The sequence shown here is derived from an EMBL/GenBank/DDBJ whole genome shotgun (WGS) entry which is preliminary data.</text>
</comment>
<dbReference type="Proteomes" id="UP000729701">
    <property type="component" value="Unassembled WGS sequence"/>
</dbReference>
<gene>
    <name evidence="2" type="ORF">KME60_09070</name>
</gene>
<keyword evidence="1" id="KW-0472">Membrane</keyword>
<sequence>MSILMKKQHQIILLCLLIASIIITSLHYIDNAIFLDKYPSPEWISSAYGVYIAWIILTLIGLIGYWLYKSGTIGFAYLCLGIYSLTGLSSPVHYFYGAMPEFSLKMHTLIWFDFFAGSLILGFIIWSGLVIREWNL</sequence>
<reference evidence="2" key="2">
    <citation type="journal article" date="2022" name="Microbiol. Resour. Announc.">
        <title>Metagenome Sequencing to Explore Phylogenomics of Terrestrial Cyanobacteria.</title>
        <authorList>
            <person name="Ward R.D."/>
            <person name="Stajich J.E."/>
            <person name="Johansen J.R."/>
            <person name="Huntemann M."/>
            <person name="Clum A."/>
            <person name="Foster B."/>
            <person name="Foster B."/>
            <person name="Roux S."/>
            <person name="Palaniappan K."/>
            <person name="Varghese N."/>
            <person name="Mukherjee S."/>
            <person name="Reddy T.B.K."/>
            <person name="Daum C."/>
            <person name="Copeland A."/>
            <person name="Chen I.A."/>
            <person name="Ivanova N.N."/>
            <person name="Kyrpides N.C."/>
            <person name="Shapiro N."/>
            <person name="Eloe-Fadrosh E.A."/>
            <person name="Pietrasiak N."/>
        </authorList>
    </citation>
    <scope>NUCLEOTIDE SEQUENCE</scope>
    <source>
        <strain evidence="2">GSE-NOS-MK-12-04C</strain>
    </source>
</reference>
<protein>
    <submittedName>
        <fullName evidence="2">Uncharacterized protein</fullName>
    </submittedName>
</protein>
<evidence type="ECO:0000313" key="2">
    <source>
        <dbReference type="EMBL" id="MBW4667567.1"/>
    </source>
</evidence>
<feature type="transmembrane region" description="Helical" evidence="1">
    <location>
        <begin position="108"/>
        <end position="131"/>
    </location>
</feature>
<feature type="transmembrane region" description="Helical" evidence="1">
    <location>
        <begin position="49"/>
        <end position="68"/>
    </location>
</feature>
<name>A0A951QMA8_9CYAN</name>
<dbReference type="AlphaFoldDB" id="A0A951QMA8"/>
<proteinExistence type="predicted"/>
<evidence type="ECO:0000313" key="3">
    <source>
        <dbReference type="Proteomes" id="UP000729701"/>
    </source>
</evidence>
<feature type="transmembrane region" description="Helical" evidence="1">
    <location>
        <begin position="12"/>
        <end position="29"/>
    </location>
</feature>
<feature type="transmembrane region" description="Helical" evidence="1">
    <location>
        <begin position="75"/>
        <end position="96"/>
    </location>
</feature>
<accession>A0A951QMA8</accession>
<keyword evidence="1" id="KW-0812">Transmembrane</keyword>
<reference evidence="2" key="1">
    <citation type="submission" date="2021-05" db="EMBL/GenBank/DDBJ databases">
        <authorList>
            <person name="Pietrasiak N."/>
            <person name="Ward R."/>
            <person name="Stajich J.E."/>
            <person name="Kurbessoian T."/>
        </authorList>
    </citation>
    <scope>NUCLEOTIDE SEQUENCE</scope>
    <source>
        <strain evidence="2">GSE-NOS-MK-12-04C</strain>
    </source>
</reference>
<organism evidence="2 3">
    <name type="scientific">Cyanomargarita calcarea GSE-NOS-MK-12-04C</name>
    <dbReference type="NCBI Taxonomy" id="2839659"/>
    <lineage>
        <taxon>Bacteria</taxon>
        <taxon>Bacillati</taxon>
        <taxon>Cyanobacteriota</taxon>
        <taxon>Cyanophyceae</taxon>
        <taxon>Nostocales</taxon>
        <taxon>Cyanomargaritaceae</taxon>
        <taxon>Cyanomargarita</taxon>
    </lineage>
</organism>
<keyword evidence="1" id="KW-1133">Transmembrane helix</keyword>